<evidence type="ECO:0000313" key="1">
    <source>
        <dbReference type="EMBL" id="EDP16874.1"/>
    </source>
</evidence>
<dbReference type="AlphaFoldDB" id="A8RQN7"/>
<gene>
    <name evidence="1" type="ORF">CLOBOL_02788</name>
</gene>
<reference evidence="1 2" key="2">
    <citation type="submission" date="2007-09" db="EMBL/GenBank/DDBJ databases">
        <title>Draft genome sequence of Clostridium bolteae (ATCC BAA-613).</title>
        <authorList>
            <person name="Sudarsanam P."/>
            <person name="Ley R."/>
            <person name="Guruge J."/>
            <person name="Turnbaugh P.J."/>
            <person name="Mahowald M."/>
            <person name="Liep D."/>
            <person name="Gordon J."/>
        </authorList>
    </citation>
    <scope>NUCLEOTIDE SEQUENCE [LARGE SCALE GENOMIC DNA]</scope>
    <source>
        <strain evidence="2">ATCC BAA-613 / DSM 15670 / CCUG 46953 / JCM 12243 / WAL 16351</strain>
    </source>
</reference>
<dbReference type="EMBL" id="ABCC02000026">
    <property type="protein sequence ID" value="EDP16874.1"/>
    <property type="molecule type" value="Genomic_DNA"/>
</dbReference>
<evidence type="ECO:0000313" key="2">
    <source>
        <dbReference type="Proteomes" id="UP000005396"/>
    </source>
</evidence>
<protein>
    <submittedName>
        <fullName evidence="1">Uncharacterized protein</fullName>
    </submittedName>
</protein>
<sequence>MLSFFVLLCEVRPWAALGPYFRESEKCILRIDNGENKV</sequence>
<dbReference type="PaxDb" id="411902-CLOBOL_02788"/>
<dbReference type="Proteomes" id="UP000005396">
    <property type="component" value="Unassembled WGS sequence"/>
</dbReference>
<dbReference type="HOGENOM" id="CLU_3326486_0_0_9"/>
<accession>A8RQN7</accession>
<comment type="caution">
    <text evidence="1">The sequence shown here is derived from an EMBL/GenBank/DDBJ whole genome shotgun (WGS) entry which is preliminary data.</text>
</comment>
<proteinExistence type="predicted"/>
<name>A8RQN7_ENTBW</name>
<organism evidence="1 2">
    <name type="scientific">Enterocloster bolteae (strain ATCC BAA-613 / DSM 15670 / CCUG 46953 / JCM 12243 / WAL 16351)</name>
    <name type="common">Clostridium bolteae</name>
    <dbReference type="NCBI Taxonomy" id="411902"/>
    <lineage>
        <taxon>Bacteria</taxon>
        <taxon>Bacillati</taxon>
        <taxon>Bacillota</taxon>
        <taxon>Clostridia</taxon>
        <taxon>Lachnospirales</taxon>
        <taxon>Lachnospiraceae</taxon>
        <taxon>Enterocloster</taxon>
    </lineage>
</organism>
<reference evidence="1 2" key="1">
    <citation type="submission" date="2007-08" db="EMBL/GenBank/DDBJ databases">
        <authorList>
            <person name="Fulton L."/>
            <person name="Clifton S."/>
            <person name="Fulton B."/>
            <person name="Xu J."/>
            <person name="Minx P."/>
            <person name="Pepin K.H."/>
            <person name="Johnson M."/>
            <person name="Thiruvilangam P."/>
            <person name="Bhonagiri V."/>
            <person name="Nash W.E."/>
            <person name="Mardis E.R."/>
            <person name="Wilson R.K."/>
        </authorList>
    </citation>
    <scope>NUCLEOTIDE SEQUENCE [LARGE SCALE GENOMIC DNA]</scope>
    <source>
        <strain evidence="2">ATCC BAA-613 / DSM 15670 / CCUG 46953 / JCM 12243 / WAL 16351</strain>
    </source>
</reference>